<dbReference type="HOGENOM" id="CLU_3303013_0_0_3"/>
<dbReference type="Proteomes" id="UP000000268">
    <property type="component" value="Plasmid pREB2"/>
</dbReference>
<accession>A8ZM90</accession>
<geneLocation type="plasmid" evidence="1 2">
    <name>pREB2</name>
</geneLocation>
<organism evidence="1 2">
    <name type="scientific">Acaryochloris marina (strain MBIC 11017)</name>
    <dbReference type="NCBI Taxonomy" id="329726"/>
    <lineage>
        <taxon>Bacteria</taxon>
        <taxon>Bacillati</taxon>
        <taxon>Cyanobacteriota</taxon>
        <taxon>Cyanophyceae</taxon>
        <taxon>Acaryochloridales</taxon>
        <taxon>Acaryochloridaceae</taxon>
        <taxon>Acaryochloris</taxon>
    </lineage>
</organism>
<dbReference type="EMBL" id="CP000839">
    <property type="protein sequence ID" value="ABW31859.1"/>
    <property type="molecule type" value="Genomic_DNA"/>
</dbReference>
<evidence type="ECO:0000313" key="2">
    <source>
        <dbReference type="Proteomes" id="UP000000268"/>
    </source>
</evidence>
<dbReference type="KEGG" id="amr:AM1_B0134"/>
<reference evidence="1 2" key="1">
    <citation type="journal article" date="2008" name="Proc. Natl. Acad. Sci. U.S.A.">
        <title>Niche adaptation and genome expansion in the chlorophyll d-producing cyanobacterium Acaryochloris marina.</title>
        <authorList>
            <person name="Swingley W.D."/>
            <person name="Chen M."/>
            <person name="Cheung P.C."/>
            <person name="Conrad A.L."/>
            <person name="Dejesa L.C."/>
            <person name="Hao J."/>
            <person name="Honchak B.M."/>
            <person name="Karbach L.E."/>
            <person name="Kurdoglu A."/>
            <person name="Lahiri S."/>
            <person name="Mastrian S.D."/>
            <person name="Miyashita H."/>
            <person name="Page L."/>
            <person name="Ramakrishna P."/>
            <person name="Satoh S."/>
            <person name="Sattley W.M."/>
            <person name="Shimada Y."/>
            <person name="Taylor H.L."/>
            <person name="Tomo T."/>
            <person name="Tsuchiya T."/>
            <person name="Wang Z.T."/>
            <person name="Raymond J."/>
            <person name="Mimuro M."/>
            <person name="Blankenship R.E."/>
            <person name="Touchman J.W."/>
        </authorList>
    </citation>
    <scope>NUCLEOTIDE SEQUENCE [LARGE SCALE GENOMIC DNA]</scope>
    <source>
        <strain evidence="2">MBIC 11017</strain>
        <plasmid evidence="2">Plasmid pREB2</plasmid>
    </source>
</reference>
<name>A8ZM90_ACAM1</name>
<keyword evidence="1" id="KW-0614">Plasmid</keyword>
<keyword evidence="2" id="KW-1185">Reference proteome</keyword>
<proteinExistence type="predicted"/>
<dbReference type="AlphaFoldDB" id="A8ZM90"/>
<protein>
    <submittedName>
        <fullName evidence="1">Uncharacterized protein</fullName>
    </submittedName>
</protein>
<evidence type="ECO:0000313" key="1">
    <source>
        <dbReference type="EMBL" id="ABW31859.1"/>
    </source>
</evidence>
<sequence>MKPCGFSIGLGFAIPLVTNFYCPWEKTKTEIKKGEAQNG</sequence>
<gene>
    <name evidence="1" type="ordered locus">AM1_B0134</name>
</gene>